<dbReference type="InterPro" id="IPR002401">
    <property type="entry name" value="Cyt_P450_E_grp-I"/>
</dbReference>
<dbReference type="Gene3D" id="1.10.630.10">
    <property type="entry name" value="Cytochrome P450"/>
    <property type="match status" value="1"/>
</dbReference>
<dbReference type="InterPro" id="IPR036396">
    <property type="entry name" value="Cyt_P450_sf"/>
</dbReference>
<evidence type="ECO:0000256" key="2">
    <source>
        <dbReference type="ARBA" id="ARBA00022617"/>
    </source>
</evidence>
<evidence type="ECO:0000256" key="6">
    <source>
        <dbReference type="ARBA" id="ARBA00023033"/>
    </source>
</evidence>
<comment type="caution">
    <text evidence="9">The sequence shown here is derived from an EMBL/GenBank/DDBJ whole genome shotgun (WGS) entry which is preliminary data.</text>
</comment>
<dbReference type="InterPro" id="IPR001128">
    <property type="entry name" value="Cyt_P450"/>
</dbReference>
<keyword evidence="8" id="KW-0472">Membrane</keyword>
<evidence type="ECO:0000313" key="9">
    <source>
        <dbReference type="EMBL" id="KAJ8312963.1"/>
    </source>
</evidence>
<evidence type="ECO:0000313" key="10">
    <source>
        <dbReference type="Proteomes" id="UP001217089"/>
    </source>
</evidence>
<evidence type="ECO:0000256" key="1">
    <source>
        <dbReference type="ARBA" id="ARBA00010617"/>
    </source>
</evidence>
<dbReference type="Pfam" id="PF00067">
    <property type="entry name" value="p450"/>
    <property type="match status" value="1"/>
</dbReference>
<evidence type="ECO:0000256" key="3">
    <source>
        <dbReference type="ARBA" id="ARBA00022723"/>
    </source>
</evidence>
<keyword evidence="4 7" id="KW-0560">Oxidoreductase</keyword>
<protein>
    <recommendedName>
        <fullName evidence="11">Unspecific monooxygenase</fullName>
    </recommendedName>
</protein>
<keyword evidence="8" id="KW-0812">Transmembrane</keyword>
<dbReference type="PRINTS" id="PR00385">
    <property type="entry name" value="P450"/>
</dbReference>
<dbReference type="PANTHER" id="PTHR24289:SF1">
    <property type="entry name" value="STEROID 17-ALPHA-HYDROXYLASE_17,20 LYASE"/>
    <property type="match status" value="1"/>
</dbReference>
<evidence type="ECO:0008006" key="11">
    <source>
        <dbReference type="Google" id="ProtNLM"/>
    </source>
</evidence>
<dbReference type="InterPro" id="IPR017972">
    <property type="entry name" value="Cyt_P450_CS"/>
</dbReference>
<dbReference type="PRINTS" id="PR00463">
    <property type="entry name" value="EP450I"/>
</dbReference>
<dbReference type="EMBL" id="JARBDR010000440">
    <property type="protein sequence ID" value="KAJ8312963.1"/>
    <property type="molecule type" value="Genomic_DNA"/>
</dbReference>
<evidence type="ECO:0000256" key="7">
    <source>
        <dbReference type="RuleBase" id="RU000461"/>
    </source>
</evidence>
<dbReference type="PANTHER" id="PTHR24289">
    <property type="entry name" value="STEROID 17-ALPHA-HYDROXYLASE/17,20 LYASE"/>
    <property type="match status" value="1"/>
</dbReference>
<keyword evidence="5 7" id="KW-0408">Iron</keyword>
<feature type="transmembrane region" description="Helical" evidence="8">
    <location>
        <begin position="312"/>
        <end position="333"/>
    </location>
</feature>
<dbReference type="SUPFAM" id="SSF48264">
    <property type="entry name" value="Cytochrome P450"/>
    <property type="match status" value="1"/>
</dbReference>
<accession>A0ABQ9F6H8</accession>
<gene>
    <name evidence="9" type="ORF">KUTeg_010336</name>
</gene>
<keyword evidence="10" id="KW-1185">Reference proteome</keyword>
<evidence type="ECO:0000256" key="8">
    <source>
        <dbReference type="SAM" id="Phobius"/>
    </source>
</evidence>
<keyword evidence="6 7" id="KW-0503">Monooxygenase</keyword>
<comment type="similarity">
    <text evidence="1 7">Belongs to the cytochrome P450 family.</text>
</comment>
<dbReference type="PROSITE" id="PS00086">
    <property type="entry name" value="CYTOCHROME_P450"/>
    <property type="match status" value="1"/>
</dbReference>
<keyword evidence="3 7" id="KW-0479">Metal-binding</keyword>
<sequence>MSSKEPSYTSLLQLINLDVESKRWHIIFIVFFISVIYLWKKTHRNFPNGPLVWPLIGNLDFFRSKSHIRLTNLKDKYGDVYSIKIGKHDAVIVCSFEGVMELARAEQLYEVIYGRPDFMSHHVLYRGDRQRGMNTFVKSISTADMDEKMIVKRKFLVESIDSYCSTETGIEDKISLEALSLTCFFMQQTDPFDPAECFQFAHLHIMMSLVFNQKYNPEDETLDEIFESFEERSEAKRRQFYDYCPFLNSFYREQFQRISHRTTLQLKHQKIILNHHKDMYNPTNLKDMTDHLLHFIENNEDHCLINNDDMDYLLLDLAGSGFAAVPSLLTWLLGYMALFPQVQAKVQEELDSVVGRERFPSLHDQPFVPYTMAVILEVHRIVTVFPFLLPYRTIKNCYDLPKDTLMFFNIWSIHHDKRYWKNPMRFDPERFLDETRSLVIPDYFIPFGVGERRCPGESLVEVEVFIFFT</sequence>
<dbReference type="Proteomes" id="UP001217089">
    <property type="component" value="Unassembled WGS sequence"/>
</dbReference>
<evidence type="ECO:0000256" key="4">
    <source>
        <dbReference type="ARBA" id="ARBA00023002"/>
    </source>
</evidence>
<reference evidence="9 10" key="1">
    <citation type="submission" date="2022-12" db="EMBL/GenBank/DDBJ databases">
        <title>Chromosome-level genome of Tegillarca granosa.</title>
        <authorList>
            <person name="Kim J."/>
        </authorList>
    </citation>
    <scope>NUCLEOTIDE SEQUENCE [LARGE SCALE GENOMIC DNA]</scope>
    <source>
        <strain evidence="9">Teg-2019</strain>
        <tissue evidence="9">Adductor muscle</tissue>
    </source>
</reference>
<keyword evidence="2 7" id="KW-0349">Heme</keyword>
<proteinExistence type="inferred from homology"/>
<feature type="non-terminal residue" evidence="9">
    <location>
        <position position="469"/>
    </location>
</feature>
<organism evidence="9 10">
    <name type="scientific">Tegillarca granosa</name>
    <name type="common">Malaysian cockle</name>
    <name type="synonym">Anadara granosa</name>
    <dbReference type="NCBI Taxonomy" id="220873"/>
    <lineage>
        <taxon>Eukaryota</taxon>
        <taxon>Metazoa</taxon>
        <taxon>Spiralia</taxon>
        <taxon>Lophotrochozoa</taxon>
        <taxon>Mollusca</taxon>
        <taxon>Bivalvia</taxon>
        <taxon>Autobranchia</taxon>
        <taxon>Pteriomorphia</taxon>
        <taxon>Arcoida</taxon>
        <taxon>Arcoidea</taxon>
        <taxon>Arcidae</taxon>
        <taxon>Tegillarca</taxon>
    </lineage>
</organism>
<feature type="transmembrane region" description="Helical" evidence="8">
    <location>
        <begin position="23"/>
        <end position="39"/>
    </location>
</feature>
<feature type="transmembrane region" description="Helical" evidence="8">
    <location>
        <begin position="367"/>
        <end position="389"/>
    </location>
</feature>
<keyword evidence="8" id="KW-1133">Transmembrane helix</keyword>
<evidence type="ECO:0000256" key="5">
    <source>
        <dbReference type="ARBA" id="ARBA00023004"/>
    </source>
</evidence>
<name>A0ABQ9F6H8_TEGGR</name>